<dbReference type="SUPFAM" id="SSF103647">
    <property type="entry name" value="TSP type-3 repeat"/>
    <property type="match status" value="5"/>
</dbReference>
<comment type="caution">
    <text evidence="5">The sequence shown here is derived from an EMBL/GenBank/DDBJ whole genome shotgun (WGS) entry which is preliminary data.</text>
</comment>
<dbReference type="InterPro" id="IPR003367">
    <property type="entry name" value="Thrombospondin_3-like_rpt"/>
</dbReference>
<dbReference type="InterPro" id="IPR011041">
    <property type="entry name" value="Quinoprot_gluc/sorb_DH_b-prop"/>
</dbReference>
<dbReference type="PANTHER" id="PTHR19328:SF75">
    <property type="entry name" value="ALDOSE SUGAR DEHYDROGENASE YLII"/>
    <property type="match status" value="1"/>
</dbReference>
<dbReference type="Proteomes" id="UP001207116">
    <property type="component" value="Unassembled WGS sequence"/>
</dbReference>
<dbReference type="Gene3D" id="2.120.10.30">
    <property type="entry name" value="TolB, C-terminal domain"/>
    <property type="match status" value="1"/>
</dbReference>
<dbReference type="Pfam" id="PF02412">
    <property type="entry name" value="TSP_3"/>
    <property type="match status" value="10"/>
</dbReference>
<feature type="region of interest" description="Disordered" evidence="2">
    <location>
        <begin position="1050"/>
        <end position="1166"/>
    </location>
</feature>
<dbReference type="Pfam" id="PF18962">
    <property type="entry name" value="Por_Secre_tail"/>
    <property type="match status" value="1"/>
</dbReference>
<dbReference type="PANTHER" id="PTHR19328">
    <property type="entry name" value="HEDGEHOG-INTERACTING PROTEIN"/>
    <property type="match status" value="1"/>
</dbReference>
<name>A0AAE3MLC9_9FLAO</name>
<dbReference type="SUPFAM" id="SSF50965">
    <property type="entry name" value="Galactose oxidase, central domain"/>
    <property type="match status" value="1"/>
</dbReference>
<dbReference type="Pfam" id="PF07995">
    <property type="entry name" value="GSDH"/>
    <property type="match status" value="1"/>
</dbReference>
<dbReference type="Pfam" id="PF17164">
    <property type="entry name" value="DUF5122"/>
    <property type="match status" value="1"/>
</dbReference>
<dbReference type="InterPro" id="IPR012938">
    <property type="entry name" value="Glc/Sorbosone_DH"/>
</dbReference>
<evidence type="ECO:0000259" key="3">
    <source>
        <dbReference type="Pfam" id="PF07995"/>
    </source>
</evidence>
<dbReference type="InterPro" id="IPR011043">
    <property type="entry name" value="Gal_Oxase/kelch_b-propeller"/>
</dbReference>
<sequence length="1419" mass="150735">MTPLFKKNKPKLIILSFLLFSIGQISFGQISYEPAFPDIRFNLPVEIQSPPDGTDRLFVVEQPGRIKVFPNVSTVQNSQVTTFLDISSQVYFSSGQEIGLLGLAFHPNYSSNGYFYIYYTILGSNNRINMVLSEFSVSGSDNNLANPSSEKVLFQFEKNQFNSNHNGGKIAFGPDGHLYISIGDGGGAGDPQGNGQNLDTAFGSILRIDVDLDGNNPVETNPDLPNGNYEIPSDNPRLGLSGLDELYAWGIRNTWKFSFDFTTNRLWGADVGQGDFEEINLITLGGNYGWNRFEGTSLETASTTLVTTPDIKPIFEYDHSANDVSITGGYVYRGALTDPLLQGKYIFGDYVSGRVWSLDYDEATQTANRTELFRTSGQFISSFGLDQAGDLYFSDYGSSVQLYRITGQGGGPTTVPVEGVGDWAAIGSGINGTVETICMGPDNTYYIGGTFTQAGGINASNIVIYDQEGYRAFGAGANGKVASIALAPDGTLYVGGEFTQIGGISASNIASWDGNTWSALGSGTNGPVAKINIDPNGLVYVGGVFETAGGIIANNIALWDNGSWSALVDATNAVAGTNNEIRAIAFDENNNVLVGGNFDSAGGNPAPRIAIWDGTNWDTFGAGTSGFVQAIVVDNNYIYAGGNFSIAGGTTVNRIARWDRNLNTWEALNFGLSGNVNAMAQRSGFLYVGGSFETASDTENVNEIMNNVVRWSEASGWEALGPGFDVGVDTRINALRFSEDNSQLYVGGTFNTAGDKSASNIAIWSTLSDCNAQSVIPEYQINGVWQNGDTEITVLEGDLLIIGMLPNEIEFTVSAPGGGVTNGDLNLGAVNEQDAGVYTITSTFGCTATLTVNVTLADSDNDGVPDSTDLCPDTPVGETVNADGCAESQLDDDNDGVTNDLDLCPNTSNGETVDANGCAQSQLDDDNDGVTNNLDLCPNTPNGETVDASGCSQSQLDDDNDGVTNDLDLCPNTPNGETVNIDGCAQSQLDDDNDGVSNDLDLCPNTPNGEAVDANGCSQTQLDDDNDGVNNAVDQCPNTPAGATVDQFGCEAGQTDGDNDGVPNTLDLCPNTPNGETVDANGCSQGQLDDDNDGVTNDLDLCPNTPNGASVNADGCAQSQLDDDNDGVTNDLDLCPNTPNGEEVDANGCSQSQIDDDNDGVPNTSDQCPNTPEGIPVDNKGCAALPVDNFIIQTQGTSCENLSDGIITVEANLNLNYQLSILFNGIEDNYTFNSIFQISDLAAGTYELCISLPGTAFERCFTAVIMGAEPLSVFTNVDANGQILRVSMDGSNQYTVNLNGNIWQTGESVLLLNLEEGLNSLKISTNLPCQGIFEETFLSGEFLRVSPNPFEGNLNLLLGNPTSNLRISIYSSSGQLVKRFIYAEANREIGLFLGYLNNGMYYLVAESENFTKSVKLIKR</sequence>
<accession>A0AAE3MLC9</accession>
<evidence type="ECO:0000313" key="6">
    <source>
        <dbReference type="Proteomes" id="UP001207116"/>
    </source>
</evidence>
<dbReference type="InterPro" id="IPR026444">
    <property type="entry name" value="Secre_tail"/>
</dbReference>
<dbReference type="SUPFAM" id="SSF50952">
    <property type="entry name" value="Soluble quinoprotein glucose dehydrogenase"/>
    <property type="match status" value="1"/>
</dbReference>
<dbReference type="EMBL" id="JAPFQP010000003">
    <property type="protein sequence ID" value="MCX2719876.1"/>
    <property type="molecule type" value="Genomic_DNA"/>
</dbReference>
<dbReference type="GO" id="GO:0007155">
    <property type="term" value="P:cell adhesion"/>
    <property type="evidence" value="ECO:0007669"/>
    <property type="project" value="InterPro"/>
</dbReference>
<organism evidence="5 6">
    <name type="scientific">Lentiprolixibacter aurantiacus</name>
    <dbReference type="NCBI Taxonomy" id="2993939"/>
    <lineage>
        <taxon>Bacteria</taxon>
        <taxon>Pseudomonadati</taxon>
        <taxon>Bacteroidota</taxon>
        <taxon>Flavobacteriia</taxon>
        <taxon>Flavobacteriales</taxon>
        <taxon>Flavobacteriaceae</taxon>
        <taxon>Lentiprolixibacter</taxon>
    </lineage>
</organism>
<dbReference type="InterPro" id="IPR011042">
    <property type="entry name" value="6-blade_b-propeller_TolB-like"/>
</dbReference>
<gene>
    <name evidence="5" type="ORF">OO016_09705</name>
</gene>
<dbReference type="GO" id="GO:0005509">
    <property type="term" value="F:calcium ion binding"/>
    <property type="evidence" value="ECO:0007669"/>
    <property type="project" value="InterPro"/>
</dbReference>
<proteinExistence type="predicted"/>
<keyword evidence="1" id="KW-0732">Signal</keyword>
<keyword evidence="6" id="KW-1185">Reference proteome</keyword>
<evidence type="ECO:0000259" key="4">
    <source>
        <dbReference type="Pfam" id="PF18962"/>
    </source>
</evidence>
<evidence type="ECO:0000256" key="2">
    <source>
        <dbReference type="SAM" id="MobiDB-lite"/>
    </source>
</evidence>
<feature type="domain" description="Secretion system C-terminal sorting" evidence="4">
    <location>
        <begin position="1346"/>
        <end position="1417"/>
    </location>
</feature>
<dbReference type="NCBIfam" id="TIGR04183">
    <property type="entry name" value="Por_Secre_tail"/>
    <property type="match status" value="1"/>
</dbReference>
<feature type="region of interest" description="Disordered" evidence="2">
    <location>
        <begin position="938"/>
        <end position="964"/>
    </location>
</feature>
<dbReference type="InterPro" id="IPR028974">
    <property type="entry name" value="TSP_type-3_rpt"/>
</dbReference>
<feature type="region of interest" description="Disordered" evidence="2">
    <location>
        <begin position="986"/>
        <end position="1007"/>
    </location>
</feature>
<dbReference type="RefSeq" id="WP_266013071.1">
    <property type="nucleotide sequence ID" value="NZ_JAPFQP010000003.1"/>
</dbReference>
<dbReference type="Gene3D" id="4.10.1080.10">
    <property type="entry name" value="TSP type-3 repeat"/>
    <property type="match status" value="4"/>
</dbReference>
<evidence type="ECO:0000256" key="1">
    <source>
        <dbReference type="ARBA" id="ARBA00022729"/>
    </source>
</evidence>
<feature type="domain" description="Glucose/Sorbosone dehydrogenase" evidence="3">
    <location>
        <begin position="42"/>
        <end position="403"/>
    </location>
</feature>
<protein>
    <submittedName>
        <fullName evidence="5">PQQ-dependent sugar dehydrogenase</fullName>
    </submittedName>
</protein>
<dbReference type="InterPro" id="IPR013431">
    <property type="entry name" value="Delta_60_rpt"/>
</dbReference>
<evidence type="ECO:0000313" key="5">
    <source>
        <dbReference type="EMBL" id="MCX2719876.1"/>
    </source>
</evidence>
<reference evidence="5" key="1">
    <citation type="submission" date="2022-11" db="EMBL/GenBank/DDBJ databases">
        <title>The characterization of three novel Bacteroidetes species and genomic analysis of their roles in tidal elemental geochemical cycles.</title>
        <authorList>
            <person name="Ma K.-J."/>
        </authorList>
    </citation>
    <scope>NUCLEOTIDE SEQUENCE</scope>
    <source>
        <strain evidence="5">M415</strain>
    </source>
</reference>